<dbReference type="Pfam" id="PF16157">
    <property type="entry name" value="DUF4865"/>
    <property type="match status" value="1"/>
</dbReference>
<organism evidence="1 2">
    <name type="scientific">Rhizobium viscosum</name>
    <name type="common">Arthrobacter viscosus</name>
    <dbReference type="NCBI Taxonomy" id="1673"/>
    <lineage>
        <taxon>Bacteria</taxon>
        <taxon>Pseudomonadati</taxon>
        <taxon>Pseudomonadota</taxon>
        <taxon>Alphaproteobacteria</taxon>
        <taxon>Hyphomicrobiales</taxon>
        <taxon>Rhizobiaceae</taxon>
        <taxon>Rhizobium/Agrobacterium group</taxon>
        <taxon>Rhizobium</taxon>
    </lineage>
</organism>
<dbReference type="Proteomes" id="UP000620262">
    <property type="component" value="Unassembled WGS sequence"/>
</dbReference>
<protein>
    <recommendedName>
        <fullName evidence="3">DUF4865 family protein</fullName>
    </recommendedName>
</protein>
<proteinExistence type="predicted"/>
<dbReference type="InterPro" id="IPR032349">
    <property type="entry name" value="DUF4865"/>
</dbReference>
<keyword evidence="2" id="KW-1185">Reference proteome</keyword>
<evidence type="ECO:0000313" key="2">
    <source>
        <dbReference type="Proteomes" id="UP000620262"/>
    </source>
</evidence>
<accession>A0ABR9IQ75</accession>
<comment type="caution">
    <text evidence="1">The sequence shown here is derived from an EMBL/GenBank/DDBJ whole genome shotgun (WGS) entry which is preliminary data.</text>
</comment>
<evidence type="ECO:0008006" key="3">
    <source>
        <dbReference type="Google" id="ProtNLM"/>
    </source>
</evidence>
<name>A0ABR9IQ75_RHIVS</name>
<evidence type="ECO:0000313" key="1">
    <source>
        <dbReference type="EMBL" id="MBE1505338.1"/>
    </source>
</evidence>
<gene>
    <name evidence="1" type="ORF">H4W29_002519</name>
</gene>
<reference evidence="1 2" key="1">
    <citation type="submission" date="2020-10" db="EMBL/GenBank/DDBJ databases">
        <title>Sequencing the genomes of 1000 actinobacteria strains.</title>
        <authorList>
            <person name="Klenk H.-P."/>
        </authorList>
    </citation>
    <scope>NUCLEOTIDE SEQUENCE [LARGE SCALE GENOMIC DNA]</scope>
    <source>
        <strain evidence="1 2">DSM 7307</strain>
    </source>
</reference>
<dbReference type="EMBL" id="JADBEC010000001">
    <property type="protein sequence ID" value="MBE1505338.1"/>
    <property type="molecule type" value="Genomic_DNA"/>
</dbReference>
<sequence>MIAMQYSFTLPADYDMEIIDRRIRDKGPAMDGFLHLGFKAFLSARRGEFGSRENLYSPFYLWDQPEGASNFICAPGFAALTDAFGRPRIRHWIVWHAHVSPDLAGAGFAYSEHLPIEPHVSLPDLRLQEVDLAKQEAGGKHLLARITAFDPHDWTMVRFGLSAEALPASGTDQIYRVGHLSCG</sequence>
<dbReference type="RefSeq" id="WP_192729213.1">
    <property type="nucleotide sequence ID" value="NZ_BAAAVL010000006.1"/>
</dbReference>